<keyword evidence="18" id="KW-1185">Reference proteome</keyword>
<dbReference type="InterPro" id="IPR036615">
    <property type="entry name" value="Mur_ligase_C_dom_sf"/>
</dbReference>
<evidence type="ECO:0000256" key="15">
    <source>
        <dbReference type="ARBA" id="ARBA00023136"/>
    </source>
</evidence>
<dbReference type="PANTHER" id="PTHR11136:SF5">
    <property type="entry name" value="FOLYLPOLYGLUTAMATE SYNTHASE, MITOCHONDRIAL"/>
    <property type="match status" value="1"/>
</dbReference>
<evidence type="ECO:0000256" key="6">
    <source>
        <dbReference type="ARBA" id="ARBA00022490"/>
    </source>
</evidence>
<reference evidence="19" key="2">
    <citation type="submission" date="2025-08" db="UniProtKB">
        <authorList>
            <consortium name="RefSeq"/>
        </authorList>
    </citation>
    <scope>IDENTIFICATION</scope>
</reference>
<evidence type="ECO:0000256" key="4">
    <source>
        <dbReference type="ARBA" id="ARBA00005150"/>
    </source>
</evidence>
<evidence type="ECO:0000313" key="19">
    <source>
        <dbReference type="RefSeq" id="XP_065647381.1"/>
    </source>
</evidence>
<dbReference type="PROSITE" id="PS01012">
    <property type="entry name" value="FOLYLPOLYGLU_SYNT_2"/>
    <property type="match status" value="1"/>
</dbReference>
<keyword evidence="8 17" id="KW-0436">Ligase</keyword>
<evidence type="ECO:0000256" key="5">
    <source>
        <dbReference type="ARBA" id="ARBA00008276"/>
    </source>
</evidence>
<proteinExistence type="inferred from homology"/>
<accession>A0ABM4BEJ6</accession>
<evidence type="ECO:0000256" key="3">
    <source>
        <dbReference type="ARBA" id="ARBA00004496"/>
    </source>
</evidence>
<dbReference type="EC" id="6.3.2.17" evidence="17"/>
<keyword evidence="13" id="KW-0460">Magnesium</keyword>
<dbReference type="Proteomes" id="UP001652625">
    <property type="component" value="Chromosome 02"/>
</dbReference>
<keyword evidence="15" id="KW-0472">Membrane</keyword>
<evidence type="ECO:0000256" key="17">
    <source>
        <dbReference type="PIRNR" id="PIRNR038895"/>
    </source>
</evidence>
<name>A0ABM4BEJ6_HYDVU</name>
<evidence type="ECO:0000256" key="12">
    <source>
        <dbReference type="ARBA" id="ARBA00022840"/>
    </source>
</evidence>
<dbReference type="PROSITE" id="PS01011">
    <property type="entry name" value="FOLYLPOLYGLU_SYNT_1"/>
    <property type="match status" value="1"/>
</dbReference>
<protein>
    <recommendedName>
        <fullName evidence="17">Folylpolyglutamate synthase</fullName>
        <ecNumber evidence="17">6.3.2.17</ecNumber>
    </recommendedName>
    <alternativeName>
        <fullName evidence="17">Folylpoly-gamma-glutamate synthetase</fullName>
    </alternativeName>
    <alternativeName>
        <fullName evidence="17">Tetrahydrofolylpolyglutamate synthase</fullName>
    </alternativeName>
</protein>
<dbReference type="PANTHER" id="PTHR11136">
    <property type="entry name" value="FOLYLPOLYGLUTAMATE SYNTHASE-RELATED"/>
    <property type="match status" value="1"/>
</dbReference>
<dbReference type="InterPro" id="IPR023600">
    <property type="entry name" value="Folylpolyglutamate_synth_euk"/>
</dbReference>
<comment type="pathway">
    <text evidence="4 17">Cofactor biosynthesis; tetrahydrofolylpolyglutamate biosynthesis.</text>
</comment>
<keyword evidence="11" id="KW-0999">Mitochondrion inner membrane</keyword>
<keyword evidence="9" id="KW-0479">Metal-binding</keyword>
<dbReference type="GeneID" id="101240343"/>
<organism evidence="18 19">
    <name type="scientific">Hydra vulgaris</name>
    <name type="common">Hydra</name>
    <name type="synonym">Hydra attenuata</name>
    <dbReference type="NCBI Taxonomy" id="6087"/>
    <lineage>
        <taxon>Eukaryota</taxon>
        <taxon>Metazoa</taxon>
        <taxon>Cnidaria</taxon>
        <taxon>Hydrozoa</taxon>
        <taxon>Hydroidolina</taxon>
        <taxon>Anthoathecata</taxon>
        <taxon>Aplanulata</taxon>
        <taxon>Hydridae</taxon>
        <taxon>Hydra</taxon>
    </lineage>
</organism>
<dbReference type="RefSeq" id="XP_065647381.1">
    <property type="nucleotide sequence ID" value="XM_065791309.1"/>
</dbReference>
<evidence type="ECO:0000256" key="14">
    <source>
        <dbReference type="ARBA" id="ARBA00023128"/>
    </source>
</evidence>
<dbReference type="SUPFAM" id="SSF53623">
    <property type="entry name" value="MurD-like peptide ligases, catalytic domain"/>
    <property type="match status" value="1"/>
</dbReference>
<dbReference type="NCBIfam" id="TIGR01499">
    <property type="entry name" value="folC"/>
    <property type="match status" value="1"/>
</dbReference>
<dbReference type="InterPro" id="IPR001645">
    <property type="entry name" value="Folylpolyglutamate_synth"/>
</dbReference>
<evidence type="ECO:0000256" key="8">
    <source>
        <dbReference type="ARBA" id="ARBA00022598"/>
    </source>
</evidence>
<comment type="function">
    <text evidence="17">Catalyzes conversion of folates to polyglutamate derivatives allowing concentration of folate compounds in the cell and the intracellular retention of these cofactors, which are important substrates for most of the folate-dependent enzymes that are involved in one-carbon transfer reactions involved in purine, pyrimidine and amino acid synthesis.</text>
</comment>
<dbReference type="Gene3D" id="3.90.190.20">
    <property type="entry name" value="Mur ligase, C-terminal domain"/>
    <property type="match status" value="1"/>
</dbReference>
<comment type="cofactor">
    <cofactor evidence="17">
        <name>a monovalent cation</name>
        <dbReference type="ChEBI" id="CHEBI:60242"/>
    </cofactor>
    <text evidence="17">A monovalent cation.</text>
</comment>
<dbReference type="PIRSF" id="PIRSF038895">
    <property type="entry name" value="FPGS"/>
    <property type="match status" value="1"/>
</dbReference>
<keyword evidence="14" id="KW-0496">Mitochondrion</keyword>
<dbReference type="SUPFAM" id="SSF53244">
    <property type="entry name" value="MurD-like peptide ligases, peptide-binding domain"/>
    <property type="match status" value="1"/>
</dbReference>
<evidence type="ECO:0000256" key="13">
    <source>
        <dbReference type="ARBA" id="ARBA00022842"/>
    </source>
</evidence>
<dbReference type="InterPro" id="IPR036565">
    <property type="entry name" value="Mur-like_cat_sf"/>
</dbReference>
<reference evidence="18" key="1">
    <citation type="submission" date="2025-05" db="UniProtKB">
        <authorList>
            <consortium name="RefSeq"/>
        </authorList>
    </citation>
    <scope>NUCLEOTIDE SEQUENCE [LARGE SCALE GENOMIC DNA]</scope>
</reference>
<comment type="catalytic activity">
    <reaction evidence="16 17">
        <text>(6S)-5,6,7,8-tetrahydrofolyl-(gamma-L-Glu)(n) + L-glutamate + ATP = (6S)-5,6,7,8-tetrahydrofolyl-(gamma-L-Glu)(n+1) + ADP + phosphate + H(+)</text>
        <dbReference type="Rhea" id="RHEA:10580"/>
        <dbReference type="Rhea" id="RHEA-COMP:14738"/>
        <dbReference type="Rhea" id="RHEA-COMP:14740"/>
        <dbReference type="ChEBI" id="CHEBI:15378"/>
        <dbReference type="ChEBI" id="CHEBI:29985"/>
        <dbReference type="ChEBI" id="CHEBI:30616"/>
        <dbReference type="ChEBI" id="CHEBI:43474"/>
        <dbReference type="ChEBI" id="CHEBI:141005"/>
        <dbReference type="ChEBI" id="CHEBI:456216"/>
        <dbReference type="EC" id="6.3.2.17"/>
    </reaction>
</comment>
<evidence type="ECO:0000256" key="11">
    <source>
        <dbReference type="ARBA" id="ARBA00022792"/>
    </source>
</evidence>
<comment type="similarity">
    <text evidence="5 17">Belongs to the folylpolyglutamate synthase family.</text>
</comment>
<evidence type="ECO:0000313" key="18">
    <source>
        <dbReference type="Proteomes" id="UP001652625"/>
    </source>
</evidence>
<keyword evidence="7 17" id="KW-0554">One-carbon metabolism</keyword>
<sequence length="558" mass="63504">MVAVTVCQLRNSFWRYQFYLRRFLASIHCDMSYEDAIKSLNSLQSNAAVIEKLRNEQGRFQQNSLPEMLAFLHRINVKVSDLDSLNIIHISGTKGKGSVSAFCESILRHSGLKTGLYTSPHLVEVRERIQINGKPLNKTMFATYFFKCYEMLQKSCIHQEDKLPGYFRFLTLMAFKVFLSEKVDVVVLEVGIGGAYDCTNVIQNPVVCGISKLDLDHTAVLGCTISKIAWHKSGIMKSGRPTLTIQQVEDAKIMLFNRAAELKVPLFLVPSLDRFSNSIPNLGLDGEHQKENASLAVQLCRVWFQQKHLFLNKSVLLPEEKTELMTNISVDNEGLMTTFMLPNLFIQGLVEAKWPGRCQIIKRDQISFFIDGAHTLESMKASVKWFKSKQKSSISRNEIFRILLFNVTSDRDPTPLLLTLFELDFDYAVFCPNILASHVNMKSSDTANFNVSPNNLLINCDRIREAWLSVIRQMMPHFNNLPIQPDDYSFIFPQIDTAVRWLSNNKDRDILEPELGGPTIPKKMAECQHTQVLVTGSLHLVGGLLKYLGPKFYNLFSE</sequence>
<gene>
    <name evidence="19" type="primary">LOC101240343</name>
</gene>
<keyword evidence="10" id="KW-0547">Nucleotide-binding</keyword>
<evidence type="ECO:0000256" key="2">
    <source>
        <dbReference type="ARBA" id="ARBA00004305"/>
    </source>
</evidence>
<evidence type="ECO:0000256" key="10">
    <source>
        <dbReference type="ARBA" id="ARBA00022741"/>
    </source>
</evidence>
<keyword evidence="12" id="KW-0067">ATP-binding</keyword>
<evidence type="ECO:0000256" key="7">
    <source>
        <dbReference type="ARBA" id="ARBA00022563"/>
    </source>
</evidence>
<evidence type="ECO:0000256" key="9">
    <source>
        <dbReference type="ARBA" id="ARBA00022723"/>
    </source>
</evidence>
<comment type="subcellular location">
    <subcellularLocation>
        <location evidence="3">Cytoplasm</location>
    </subcellularLocation>
    <subcellularLocation>
        <location evidence="1">Mitochondrion inner membrane</location>
    </subcellularLocation>
    <subcellularLocation>
        <location evidence="2">Mitochondrion matrix</location>
    </subcellularLocation>
</comment>
<dbReference type="Gene3D" id="3.40.1190.10">
    <property type="entry name" value="Mur-like, catalytic domain"/>
    <property type="match status" value="1"/>
</dbReference>
<keyword evidence="6" id="KW-0963">Cytoplasm</keyword>
<dbReference type="InterPro" id="IPR018109">
    <property type="entry name" value="Folylpolyglutamate_synth_CS"/>
</dbReference>
<evidence type="ECO:0000256" key="16">
    <source>
        <dbReference type="ARBA" id="ARBA00047493"/>
    </source>
</evidence>
<evidence type="ECO:0000256" key="1">
    <source>
        <dbReference type="ARBA" id="ARBA00004273"/>
    </source>
</evidence>